<comment type="caution">
    <text evidence="2">The sequence shown here is derived from an EMBL/GenBank/DDBJ whole genome shotgun (WGS) entry which is preliminary data.</text>
</comment>
<dbReference type="GeneID" id="81394181"/>
<feature type="binding site" evidence="1">
    <location>
        <position position="252"/>
    </location>
    <ligand>
        <name>Zn(2+)</name>
        <dbReference type="ChEBI" id="CHEBI:29105"/>
    </ligand>
</feature>
<dbReference type="PRINTS" id="PR01950">
    <property type="entry name" value="LANCSUPER"/>
</dbReference>
<reference evidence="2" key="2">
    <citation type="journal article" date="2023" name="IMA Fungus">
        <title>Comparative genomic study of the Penicillium genus elucidates a diverse pangenome and 15 lateral gene transfer events.</title>
        <authorList>
            <person name="Petersen C."/>
            <person name="Sorensen T."/>
            <person name="Nielsen M.R."/>
            <person name="Sondergaard T.E."/>
            <person name="Sorensen J.L."/>
            <person name="Fitzpatrick D.A."/>
            <person name="Frisvad J.C."/>
            <person name="Nielsen K.L."/>
        </authorList>
    </citation>
    <scope>NUCLEOTIDE SEQUENCE</scope>
    <source>
        <strain evidence="2">IBT 34128</strain>
    </source>
</reference>
<protein>
    <submittedName>
        <fullName evidence="2">Uncharacterized protein</fullName>
    </submittedName>
</protein>
<evidence type="ECO:0000256" key="1">
    <source>
        <dbReference type="PIRSR" id="PIRSR607822-1"/>
    </source>
</evidence>
<organism evidence="2 3">
    <name type="scientific">Penicillium alfredii</name>
    <dbReference type="NCBI Taxonomy" id="1506179"/>
    <lineage>
        <taxon>Eukaryota</taxon>
        <taxon>Fungi</taxon>
        <taxon>Dikarya</taxon>
        <taxon>Ascomycota</taxon>
        <taxon>Pezizomycotina</taxon>
        <taxon>Eurotiomycetes</taxon>
        <taxon>Eurotiomycetidae</taxon>
        <taxon>Eurotiales</taxon>
        <taxon>Aspergillaceae</taxon>
        <taxon>Penicillium</taxon>
    </lineage>
</organism>
<dbReference type="GO" id="GO:0046872">
    <property type="term" value="F:metal ion binding"/>
    <property type="evidence" value="ECO:0007669"/>
    <property type="project" value="UniProtKB-KW"/>
</dbReference>
<dbReference type="PANTHER" id="PTHR12736">
    <property type="entry name" value="LANC-LIKE PROTEIN"/>
    <property type="match status" value="1"/>
</dbReference>
<keyword evidence="3" id="KW-1185">Reference proteome</keyword>
<accession>A0A9W9KDC9</accession>
<evidence type="ECO:0000313" key="3">
    <source>
        <dbReference type="Proteomes" id="UP001141434"/>
    </source>
</evidence>
<dbReference type="GO" id="GO:0005886">
    <property type="term" value="C:plasma membrane"/>
    <property type="evidence" value="ECO:0007669"/>
    <property type="project" value="TreeGrafter"/>
</dbReference>
<dbReference type="PANTHER" id="PTHR12736:SF7">
    <property type="entry name" value="LANC-LIKE PROTEIN 3"/>
    <property type="match status" value="1"/>
</dbReference>
<dbReference type="InterPro" id="IPR007822">
    <property type="entry name" value="LANC-like"/>
</dbReference>
<dbReference type="InterPro" id="IPR012341">
    <property type="entry name" value="6hp_glycosidase-like_sf"/>
</dbReference>
<dbReference type="OrthoDB" id="10257263at2759"/>
<gene>
    <name evidence="2" type="ORF">NUU61_004431</name>
</gene>
<dbReference type="GO" id="GO:0031179">
    <property type="term" value="P:peptide modification"/>
    <property type="evidence" value="ECO:0007669"/>
    <property type="project" value="InterPro"/>
</dbReference>
<dbReference type="Proteomes" id="UP001141434">
    <property type="component" value="Unassembled WGS sequence"/>
</dbReference>
<dbReference type="SMART" id="SM01260">
    <property type="entry name" value="LANC_like"/>
    <property type="match status" value="1"/>
</dbReference>
<reference evidence="2" key="1">
    <citation type="submission" date="2022-11" db="EMBL/GenBank/DDBJ databases">
        <authorList>
            <person name="Petersen C."/>
        </authorList>
    </citation>
    <scope>NUCLEOTIDE SEQUENCE</scope>
    <source>
        <strain evidence="2">IBT 34128</strain>
    </source>
</reference>
<feature type="binding site" evidence="1">
    <location>
        <position position="302"/>
    </location>
    <ligand>
        <name>Zn(2+)</name>
        <dbReference type="ChEBI" id="CHEBI:29105"/>
    </ligand>
</feature>
<dbReference type="RefSeq" id="XP_056513040.1">
    <property type="nucleotide sequence ID" value="XM_056655013.1"/>
</dbReference>
<evidence type="ECO:0000313" key="2">
    <source>
        <dbReference type="EMBL" id="KAJ5102209.1"/>
    </source>
</evidence>
<dbReference type="CDD" id="cd04794">
    <property type="entry name" value="euk_LANCL"/>
    <property type="match status" value="1"/>
</dbReference>
<feature type="binding site" evidence="1">
    <location>
        <position position="301"/>
    </location>
    <ligand>
        <name>Zn(2+)</name>
        <dbReference type="ChEBI" id="CHEBI:29105"/>
    </ligand>
</feature>
<proteinExistence type="predicted"/>
<sequence length="376" mass="42241">MSNMRYIRNTASRRPVPDTRAELITSLMKLIQQCPPTNPWPKNPKGIFSGPTSIAYLFLRLSRTHPNLRISNRSAKGWCEAYLDCGSNQLTTPAGLTGWGVMNEYLSFHAVRAAAFHDDDSLGCLEHVILQSYTCPDADNDYLYGRAGALALLHLVQMWRSDARERMQACIDPLIEALLRAIPWNFRGKAYTGAAHGVIGILTQIVSCRPSLGRHPQIENILAEQLDLQTDDGHWPSKMGPRMRPGDLVQFCHGSPGFILSLPYIRPTVRESLQQRIDVAIERGRKEIWEKGLLRKEPNLCHGIVGNMLALGDWVQREHFMAYATASEIAQNLRSGRYIAGDDPFGLFWGEAGRAWGWAMLDARVDLGFPVYSDRL</sequence>
<name>A0A9W9KDC9_9EURO</name>
<dbReference type="Gene3D" id="1.50.10.10">
    <property type="match status" value="1"/>
</dbReference>
<dbReference type="GO" id="GO:0005975">
    <property type="term" value="P:carbohydrate metabolic process"/>
    <property type="evidence" value="ECO:0007669"/>
    <property type="project" value="InterPro"/>
</dbReference>
<keyword evidence="1" id="KW-0479">Metal-binding</keyword>
<dbReference type="EMBL" id="JAPMSZ010000005">
    <property type="protein sequence ID" value="KAJ5102209.1"/>
    <property type="molecule type" value="Genomic_DNA"/>
</dbReference>
<dbReference type="SUPFAM" id="SSF158745">
    <property type="entry name" value="LanC-like"/>
    <property type="match status" value="1"/>
</dbReference>
<dbReference type="AlphaFoldDB" id="A0A9W9KDC9"/>
<keyword evidence="1" id="KW-0862">Zinc</keyword>
<dbReference type="Pfam" id="PF05147">
    <property type="entry name" value="LANC_like"/>
    <property type="match status" value="1"/>
</dbReference>